<dbReference type="RefSeq" id="WP_252160937.1">
    <property type="nucleotide sequence ID" value="NZ_CP098809.1"/>
</dbReference>
<dbReference type="Proteomes" id="UP001055460">
    <property type="component" value="Plasmid pB"/>
</dbReference>
<dbReference type="EMBL" id="CP098809">
    <property type="protein sequence ID" value="USJ27049.1"/>
    <property type="molecule type" value="Genomic_DNA"/>
</dbReference>
<name>A0A9Q8YG96_ENSAD</name>
<evidence type="ECO:0000313" key="2">
    <source>
        <dbReference type="Proteomes" id="UP001055460"/>
    </source>
</evidence>
<accession>A0A9Q8YG96</accession>
<protein>
    <submittedName>
        <fullName evidence="1">Uncharacterized protein</fullName>
    </submittedName>
</protein>
<sequence>MAMRQLPEERYVVGMSRFTETEIALIERLRALKAMPDMSINVFEVGDPLTSAGFSQDEILEVLYALEQDKIIALLPGNRLTMLKELPNG</sequence>
<keyword evidence="1" id="KW-0614">Plasmid</keyword>
<reference evidence="1" key="1">
    <citation type="submission" date="2022-06" db="EMBL/GenBank/DDBJ databases">
        <title>Physiological and biochemical characterization and genomic elucidation of a strain of the genus Ensifer adhaerens M8 that combines arsenic oxidation and chromium reduction.</title>
        <authorList>
            <person name="Li X."/>
            <person name="Yu c."/>
        </authorList>
    </citation>
    <scope>NUCLEOTIDE SEQUENCE</scope>
    <source>
        <strain evidence="1">M8</strain>
        <plasmid evidence="1">pB</plasmid>
    </source>
</reference>
<organism evidence="1 2">
    <name type="scientific">Ensifer adhaerens</name>
    <name type="common">Sinorhizobium morelense</name>
    <dbReference type="NCBI Taxonomy" id="106592"/>
    <lineage>
        <taxon>Bacteria</taxon>
        <taxon>Pseudomonadati</taxon>
        <taxon>Pseudomonadota</taxon>
        <taxon>Alphaproteobacteria</taxon>
        <taxon>Hyphomicrobiales</taxon>
        <taxon>Rhizobiaceae</taxon>
        <taxon>Sinorhizobium/Ensifer group</taxon>
        <taxon>Ensifer</taxon>
    </lineage>
</organism>
<proteinExistence type="predicted"/>
<evidence type="ECO:0000313" key="1">
    <source>
        <dbReference type="EMBL" id="USJ27049.1"/>
    </source>
</evidence>
<geneLocation type="plasmid" evidence="1 2">
    <name>pB</name>
</geneLocation>
<dbReference type="AlphaFoldDB" id="A0A9Q8YG96"/>
<gene>
    <name evidence="1" type="ORF">NE863_31645</name>
</gene>